<organism evidence="2 3">
    <name type="scientific">Pleurodeles waltl</name>
    <name type="common">Iberian ribbed newt</name>
    <dbReference type="NCBI Taxonomy" id="8319"/>
    <lineage>
        <taxon>Eukaryota</taxon>
        <taxon>Metazoa</taxon>
        <taxon>Chordata</taxon>
        <taxon>Craniata</taxon>
        <taxon>Vertebrata</taxon>
        <taxon>Euteleostomi</taxon>
        <taxon>Amphibia</taxon>
        <taxon>Batrachia</taxon>
        <taxon>Caudata</taxon>
        <taxon>Salamandroidea</taxon>
        <taxon>Salamandridae</taxon>
        <taxon>Pleurodelinae</taxon>
        <taxon>Pleurodeles</taxon>
    </lineage>
</organism>
<accession>A0AAV7N133</accession>
<evidence type="ECO:0000313" key="2">
    <source>
        <dbReference type="EMBL" id="KAJ1109718.1"/>
    </source>
</evidence>
<sequence length="100" mass="10946">MSSPLGEPGTNTESGREGDPIQDGRDKAPPKLLTAMLLADKARPPNAIRYWAHRCPKLGCGPNVYLNVYWCLTCISTTYKVQYLALVCQPMMVGVPVGHD</sequence>
<protein>
    <submittedName>
        <fullName evidence="2">Uncharacterized protein</fullName>
    </submittedName>
</protein>
<feature type="region of interest" description="Disordered" evidence="1">
    <location>
        <begin position="1"/>
        <end position="28"/>
    </location>
</feature>
<proteinExistence type="predicted"/>
<comment type="caution">
    <text evidence="2">The sequence shown here is derived from an EMBL/GenBank/DDBJ whole genome shotgun (WGS) entry which is preliminary data.</text>
</comment>
<feature type="compositionally biased region" description="Basic and acidic residues" evidence="1">
    <location>
        <begin position="14"/>
        <end position="28"/>
    </location>
</feature>
<name>A0AAV7N133_PLEWA</name>
<evidence type="ECO:0000256" key="1">
    <source>
        <dbReference type="SAM" id="MobiDB-lite"/>
    </source>
</evidence>
<gene>
    <name evidence="2" type="ORF">NDU88_007078</name>
</gene>
<keyword evidence="3" id="KW-1185">Reference proteome</keyword>
<dbReference type="AlphaFoldDB" id="A0AAV7N133"/>
<reference evidence="2" key="1">
    <citation type="journal article" date="2022" name="bioRxiv">
        <title>Sequencing and chromosome-scale assembly of the giantPleurodeles waltlgenome.</title>
        <authorList>
            <person name="Brown T."/>
            <person name="Elewa A."/>
            <person name="Iarovenko S."/>
            <person name="Subramanian E."/>
            <person name="Araus A.J."/>
            <person name="Petzold A."/>
            <person name="Susuki M."/>
            <person name="Suzuki K.-i.T."/>
            <person name="Hayashi T."/>
            <person name="Toyoda A."/>
            <person name="Oliveira C."/>
            <person name="Osipova E."/>
            <person name="Leigh N.D."/>
            <person name="Simon A."/>
            <person name="Yun M.H."/>
        </authorList>
    </citation>
    <scope>NUCLEOTIDE SEQUENCE</scope>
    <source>
        <strain evidence="2">20211129_DDA</strain>
        <tissue evidence="2">Liver</tissue>
    </source>
</reference>
<evidence type="ECO:0000313" key="3">
    <source>
        <dbReference type="Proteomes" id="UP001066276"/>
    </source>
</evidence>
<dbReference type="Proteomes" id="UP001066276">
    <property type="component" value="Chromosome 9"/>
</dbReference>
<dbReference type="EMBL" id="JANPWB010000013">
    <property type="protein sequence ID" value="KAJ1109718.1"/>
    <property type="molecule type" value="Genomic_DNA"/>
</dbReference>
<feature type="compositionally biased region" description="Polar residues" evidence="1">
    <location>
        <begin position="1"/>
        <end position="13"/>
    </location>
</feature>